<evidence type="ECO:0000313" key="4">
    <source>
        <dbReference type="Proteomes" id="UP000032811"/>
    </source>
</evidence>
<dbReference type="InterPro" id="IPR014729">
    <property type="entry name" value="Rossmann-like_a/b/a_fold"/>
</dbReference>
<dbReference type="PANTHER" id="PTHR30336">
    <property type="entry name" value="INNER MEMBRANE PROTEIN, PROBABLE PERMEASE"/>
    <property type="match status" value="1"/>
</dbReference>
<proteinExistence type="predicted"/>
<protein>
    <recommendedName>
        <fullName evidence="2">DUF218 domain-containing protein</fullName>
    </recommendedName>
</protein>
<dbReference type="EMBL" id="LN679998">
    <property type="protein sequence ID" value="CEJ73049.1"/>
    <property type="molecule type" value="Genomic_DNA"/>
</dbReference>
<dbReference type="CDD" id="cd06259">
    <property type="entry name" value="YdcF-like"/>
    <property type="match status" value="1"/>
</dbReference>
<accession>A0ABP1XUP7</accession>
<dbReference type="InterPro" id="IPR051599">
    <property type="entry name" value="Cell_Envelope_Assoc"/>
</dbReference>
<gene>
    <name evidence="3" type="ORF">ATCC9714_09371</name>
</gene>
<feature type="domain" description="DUF218" evidence="2">
    <location>
        <begin position="36"/>
        <end position="149"/>
    </location>
</feature>
<dbReference type="PANTHER" id="PTHR30336:SF4">
    <property type="entry name" value="ENVELOPE BIOGENESIS FACTOR ELYC"/>
    <property type="match status" value="1"/>
</dbReference>
<sequence>MIIIETVTNITNFIFLKDEPEKSDIIFIPGGSFPEPSENAASLFKNNYASLILPSGKYSTTRNHFTKPSSKSYLYNGIYITEWDFSKDVLLKNGVDKNSILKENCAQNTYENAFNSRKITDTLGLNISKAIICCKSFHARRCFLYYKCAYPNTKLLICPSDVDDISRYNWFDSEKGIDQVLSELSKTKFQFKDYLKKNFILAKTKGCTKFFSIAFEFLIFLNTFFHYIFFISRVFI</sequence>
<reference evidence="3 4" key="1">
    <citation type="submission" date="2014-11" db="EMBL/GenBank/DDBJ databases">
        <authorList>
            <person name="Aslett M.A."/>
            <person name="De Silva N."/>
        </authorList>
    </citation>
    <scope>NUCLEOTIDE SEQUENCE [LARGE SCALE GENOMIC DNA]</scope>
    <source>
        <strain evidence="3 4">ATCC9714</strain>
    </source>
</reference>
<dbReference type="Pfam" id="PF02698">
    <property type="entry name" value="DUF218"/>
    <property type="match status" value="1"/>
</dbReference>
<keyword evidence="4" id="KW-1185">Reference proteome</keyword>
<keyword evidence="1" id="KW-1133">Transmembrane helix</keyword>
<feature type="transmembrane region" description="Helical" evidence="1">
    <location>
        <begin position="210"/>
        <end position="230"/>
    </location>
</feature>
<dbReference type="Proteomes" id="UP000032811">
    <property type="component" value="Chromosome 1"/>
</dbReference>
<keyword evidence="1" id="KW-0812">Transmembrane</keyword>
<dbReference type="GeneID" id="97536808"/>
<name>A0ABP1XUP7_PARSO</name>
<evidence type="ECO:0000259" key="2">
    <source>
        <dbReference type="Pfam" id="PF02698"/>
    </source>
</evidence>
<dbReference type="InterPro" id="IPR003848">
    <property type="entry name" value="DUF218"/>
</dbReference>
<dbReference type="Gene3D" id="3.40.50.620">
    <property type="entry name" value="HUPs"/>
    <property type="match status" value="1"/>
</dbReference>
<evidence type="ECO:0000313" key="3">
    <source>
        <dbReference type="EMBL" id="CEJ73049.1"/>
    </source>
</evidence>
<dbReference type="RefSeq" id="WP_077065660.1">
    <property type="nucleotide sequence ID" value="NZ_CDNJ01000003.1"/>
</dbReference>
<keyword evidence="1" id="KW-0472">Membrane</keyword>
<evidence type="ECO:0000256" key="1">
    <source>
        <dbReference type="SAM" id="Phobius"/>
    </source>
</evidence>
<organism evidence="3 4">
    <name type="scientific">Paraclostridium sordellii</name>
    <name type="common">Clostridium sordellii</name>
    <dbReference type="NCBI Taxonomy" id="1505"/>
    <lineage>
        <taxon>Bacteria</taxon>
        <taxon>Bacillati</taxon>
        <taxon>Bacillota</taxon>
        <taxon>Clostridia</taxon>
        <taxon>Peptostreptococcales</taxon>
        <taxon>Peptostreptococcaceae</taxon>
        <taxon>Paraclostridium</taxon>
    </lineage>
</organism>